<proteinExistence type="predicted"/>
<dbReference type="AlphaFoldDB" id="T1CVC7"/>
<sequence length="97" mass="10640">MTTIDQIHISQRHRFGQTTLTAQEAGMPALGYILRYNTLMACMDEQVRQTPGLSLETGAEVKAVLPGGQETEVIWQAQGKECRARTPLAVLADGGRR</sequence>
<comment type="caution">
    <text evidence="1">The sequence shown here is derived from an EMBL/GenBank/DDBJ whole genome shotgun (WGS) entry which is preliminary data.</text>
</comment>
<keyword evidence="1" id="KW-0830">Ubiquinone</keyword>
<gene>
    <name evidence="1" type="ORF">B1A_04728</name>
</gene>
<protein>
    <submittedName>
        <fullName evidence="1">Ubiquinone biosynthesis hydroxylase, UbiH/UbiF/VisC/COQ6 family</fullName>
    </submittedName>
</protein>
<dbReference type="SUPFAM" id="SSF51905">
    <property type="entry name" value="FAD/NAD(P)-binding domain"/>
    <property type="match status" value="1"/>
</dbReference>
<dbReference type="Gene3D" id="3.50.50.60">
    <property type="entry name" value="FAD/NAD(P)-binding domain"/>
    <property type="match status" value="1"/>
</dbReference>
<evidence type="ECO:0000313" key="1">
    <source>
        <dbReference type="EMBL" id="EQD73880.1"/>
    </source>
</evidence>
<name>T1CVC7_9ZZZZ</name>
<accession>T1CVC7</accession>
<reference evidence="1" key="1">
    <citation type="submission" date="2013-08" db="EMBL/GenBank/DDBJ databases">
        <authorList>
            <person name="Mendez C."/>
            <person name="Richter M."/>
            <person name="Ferrer M."/>
            <person name="Sanchez J."/>
        </authorList>
    </citation>
    <scope>NUCLEOTIDE SEQUENCE</scope>
</reference>
<reference evidence="1" key="2">
    <citation type="journal article" date="2014" name="ISME J.">
        <title>Microbial stratification in low pH oxic and suboxic macroscopic growths along an acid mine drainage.</title>
        <authorList>
            <person name="Mendez-Garcia C."/>
            <person name="Mesa V."/>
            <person name="Sprenger R.R."/>
            <person name="Richter M."/>
            <person name="Diez M.S."/>
            <person name="Solano J."/>
            <person name="Bargiela R."/>
            <person name="Golyshina O.V."/>
            <person name="Manteca A."/>
            <person name="Ramos J.L."/>
            <person name="Gallego J.R."/>
            <person name="Llorente I."/>
            <person name="Martins Dos Santos V.A."/>
            <person name="Jensen O.N."/>
            <person name="Pelaez A.I."/>
            <person name="Sanchez J."/>
            <person name="Ferrer M."/>
        </authorList>
    </citation>
    <scope>NUCLEOTIDE SEQUENCE</scope>
</reference>
<organism evidence="1">
    <name type="scientific">mine drainage metagenome</name>
    <dbReference type="NCBI Taxonomy" id="410659"/>
    <lineage>
        <taxon>unclassified sequences</taxon>
        <taxon>metagenomes</taxon>
        <taxon>ecological metagenomes</taxon>
    </lineage>
</organism>
<dbReference type="EMBL" id="AUZX01003445">
    <property type="protein sequence ID" value="EQD73880.1"/>
    <property type="molecule type" value="Genomic_DNA"/>
</dbReference>
<dbReference type="InterPro" id="IPR036188">
    <property type="entry name" value="FAD/NAD-bd_sf"/>
</dbReference>